<evidence type="ECO:0000313" key="2">
    <source>
        <dbReference type="Proteomes" id="UP001187415"/>
    </source>
</evidence>
<dbReference type="Proteomes" id="UP001187415">
    <property type="component" value="Unassembled WGS sequence"/>
</dbReference>
<dbReference type="EMBL" id="JAUPFM010000012">
    <property type="protein sequence ID" value="KAK2835080.1"/>
    <property type="molecule type" value="Genomic_DNA"/>
</dbReference>
<evidence type="ECO:0000313" key="1">
    <source>
        <dbReference type="EMBL" id="KAK2835080.1"/>
    </source>
</evidence>
<sequence length="74" mass="8099">MNQSHADPVASRKTRVFWHKYLQTEGSRGSPGKRRTCAGDSSCSTKGGRCLKHITLFSQTKKAAAAHCVAHQQT</sequence>
<proteinExistence type="predicted"/>
<organism evidence="1 2">
    <name type="scientific">Channa striata</name>
    <name type="common">Snakehead murrel</name>
    <name type="synonym">Ophicephalus striatus</name>
    <dbReference type="NCBI Taxonomy" id="64152"/>
    <lineage>
        <taxon>Eukaryota</taxon>
        <taxon>Metazoa</taxon>
        <taxon>Chordata</taxon>
        <taxon>Craniata</taxon>
        <taxon>Vertebrata</taxon>
        <taxon>Euteleostomi</taxon>
        <taxon>Actinopterygii</taxon>
        <taxon>Neopterygii</taxon>
        <taxon>Teleostei</taxon>
        <taxon>Neoteleostei</taxon>
        <taxon>Acanthomorphata</taxon>
        <taxon>Anabantaria</taxon>
        <taxon>Anabantiformes</taxon>
        <taxon>Channoidei</taxon>
        <taxon>Channidae</taxon>
        <taxon>Channa</taxon>
    </lineage>
</organism>
<accession>A0AA88MCG1</accession>
<gene>
    <name evidence="1" type="ORF">Q5P01_015564</name>
</gene>
<reference evidence="1" key="1">
    <citation type="submission" date="2023-07" db="EMBL/GenBank/DDBJ databases">
        <title>Chromosome-level Genome Assembly of Striped Snakehead (Channa striata).</title>
        <authorList>
            <person name="Liu H."/>
        </authorList>
    </citation>
    <scope>NUCLEOTIDE SEQUENCE</scope>
    <source>
        <strain evidence="1">Gz</strain>
        <tissue evidence="1">Muscle</tissue>
    </source>
</reference>
<protein>
    <submittedName>
        <fullName evidence="1">Uncharacterized protein</fullName>
    </submittedName>
</protein>
<comment type="caution">
    <text evidence="1">The sequence shown here is derived from an EMBL/GenBank/DDBJ whole genome shotgun (WGS) entry which is preliminary data.</text>
</comment>
<name>A0AA88MCG1_CHASR</name>
<keyword evidence="2" id="KW-1185">Reference proteome</keyword>
<dbReference type="AlphaFoldDB" id="A0AA88MCG1"/>